<dbReference type="EMBL" id="BRYB01000446">
    <property type="protein sequence ID" value="GMI30187.1"/>
    <property type="molecule type" value="Genomic_DNA"/>
</dbReference>
<dbReference type="Proteomes" id="UP001165060">
    <property type="component" value="Unassembled WGS sequence"/>
</dbReference>
<gene>
    <name evidence="1" type="ORF">TeGR_g14225</name>
</gene>
<accession>A0ABQ6MQI9</accession>
<proteinExistence type="predicted"/>
<name>A0ABQ6MQI9_9STRA</name>
<organism evidence="1 2">
    <name type="scientific">Tetraparma gracilis</name>
    <dbReference type="NCBI Taxonomy" id="2962635"/>
    <lineage>
        <taxon>Eukaryota</taxon>
        <taxon>Sar</taxon>
        <taxon>Stramenopiles</taxon>
        <taxon>Ochrophyta</taxon>
        <taxon>Bolidophyceae</taxon>
        <taxon>Parmales</taxon>
        <taxon>Triparmaceae</taxon>
        <taxon>Tetraparma</taxon>
    </lineage>
</organism>
<protein>
    <submittedName>
        <fullName evidence="1">Uncharacterized protein</fullName>
    </submittedName>
</protein>
<evidence type="ECO:0000313" key="1">
    <source>
        <dbReference type="EMBL" id="GMI30187.1"/>
    </source>
</evidence>
<sequence length="285" mass="30818">MFRLPVTLTMSEITSSRTLSLPALIRVADHAYQSSAYNPLPWNSHAPLWKGVNLPKACDAFCVAQSITATPFTSPSSLDHLVVFFHQHSTKPNPFTSALQVSSFGNSSITYTNEISTSTSPAISLARLQRTFVRVGPKGPLSFSDPERAILQELVDEGLKEDSTPAPPPPLPAATPPTLKEALGVTLARSDVNFGGHVDHAALAQIALRGIDAVRPEEAPLQFSINYRSQSKIRDNVVVLVGFDSSDVASWEIRQQDTSEVVASGTAGAWLRPSFESEKLLKSKL</sequence>
<keyword evidence="2" id="KW-1185">Reference proteome</keyword>
<evidence type="ECO:0000313" key="2">
    <source>
        <dbReference type="Proteomes" id="UP001165060"/>
    </source>
</evidence>
<reference evidence="1 2" key="1">
    <citation type="journal article" date="2023" name="Commun. Biol.">
        <title>Genome analysis of Parmales, the sister group of diatoms, reveals the evolutionary specialization of diatoms from phago-mixotrophs to photoautotrophs.</title>
        <authorList>
            <person name="Ban H."/>
            <person name="Sato S."/>
            <person name="Yoshikawa S."/>
            <person name="Yamada K."/>
            <person name="Nakamura Y."/>
            <person name="Ichinomiya M."/>
            <person name="Sato N."/>
            <person name="Blanc-Mathieu R."/>
            <person name="Endo H."/>
            <person name="Kuwata A."/>
            <person name="Ogata H."/>
        </authorList>
    </citation>
    <scope>NUCLEOTIDE SEQUENCE [LARGE SCALE GENOMIC DNA]</scope>
</reference>
<comment type="caution">
    <text evidence="1">The sequence shown here is derived from an EMBL/GenBank/DDBJ whole genome shotgun (WGS) entry which is preliminary data.</text>
</comment>
<dbReference type="Gene3D" id="3.10.129.10">
    <property type="entry name" value="Hotdog Thioesterase"/>
    <property type="match status" value="1"/>
</dbReference>